<dbReference type="Proteomes" id="UP000823775">
    <property type="component" value="Unassembled WGS sequence"/>
</dbReference>
<feature type="signal peptide" evidence="1">
    <location>
        <begin position="1"/>
        <end position="22"/>
    </location>
</feature>
<evidence type="ECO:0000256" key="1">
    <source>
        <dbReference type="SAM" id="SignalP"/>
    </source>
</evidence>
<feature type="chain" id="PRO_5045407522" evidence="1">
    <location>
        <begin position="23"/>
        <end position="146"/>
    </location>
</feature>
<proteinExistence type="predicted"/>
<keyword evidence="1" id="KW-0732">Signal</keyword>
<evidence type="ECO:0000313" key="3">
    <source>
        <dbReference type="Proteomes" id="UP000823775"/>
    </source>
</evidence>
<accession>A0ABS8RGS9</accession>
<evidence type="ECO:0000313" key="2">
    <source>
        <dbReference type="EMBL" id="MCD7446071.1"/>
    </source>
</evidence>
<sequence>MANWKFLYALMTSLVVEGDVSGHYSPIKHAGWLTVDSLGLLYGGKGGNASVLPLENGFSDSLSMLNSEKAVEELIQQPILHGIDDHLIEFAEALRTVAKALRQAAEGKASAQAEASEWKRKYELERSRNLQLEKRGTLPKRIFVLL</sequence>
<keyword evidence="2" id="KW-0808">Transferase</keyword>
<comment type="caution">
    <text evidence="2">The sequence shown here is derived from an EMBL/GenBank/DDBJ whole genome shotgun (WGS) entry which is preliminary data.</text>
</comment>
<keyword evidence="3" id="KW-1185">Reference proteome</keyword>
<name>A0ABS8RGS9_DATST</name>
<gene>
    <name evidence="2" type="primary">NADK1</name>
    <name evidence="2" type="ORF">HAX54_031554</name>
</gene>
<dbReference type="GO" id="GO:0016301">
    <property type="term" value="F:kinase activity"/>
    <property type="evidence" value="ECO:0007669"/>
    <property type="project" value="UniProtKB-KW"/>
</dbReference>
<keyword evidence="2" id="KW-0418">Kinase</keyword>
<reference evidence="2 3" key="1">
    <citation type="journal article" date="2021" name="BMC Genomics">
        <title>Datura genome reveals duplications of psychoactive alkaloid biosynthetic genes and high mutation rate following tissue culture.</title>
        <authorList>
            <person name="Rajewski A."/>
            <person name="Carter-House D."/>
            <person name="Stajich J."/>
            <person name="Litt A."/>
        </authorList>
    </citation>
    <scope>NUCLEOTIDE SEQUENCE [LARGE SCALE GENOMIC DNA]</scope>
    <source>
        <strain evidence="2">AR-01</strain>
    </source>
</reference>
<organism evidence="2 3">
    <name type="scientific">Datura stramonium</name>
    <name type="common">Jimsonweed</name>
    <name type="synonym">Common thornapple</name>
    <dbReference type="NCBI Taxonomy" id="4076"/>
    <lineage>
        <taxon>Eukaryota</taxon>
        <taxon>Viridiplantae</taxon>
        <taxon>Streptophyta</taxon>
        <taxon>Embryophyta</taxon>
        <taxon>Tracheophyta</taxon>
        <taxon>Spermatophyta</taxon>
        <taxon>Magnoliopsida</taxon>
        <taxon>eudicotyledons</taxon>
        <taxon>Gunneridae</taxon>
        <taxon>Pentapetalae</taxon>
        <taxon>asterids</taxon>
        <taxon>lamiids</taxon>
        <taxon>Solanales</taxon>
        <taxon>Solanaceae</taxon>
        <taxon>Solanoideae</taxon>
        <taxon>Datureae</taxon>
        <taxon>Datura</taxon>
    </lineage>
</organism>
<dbReference type="EMBL" id="JACEIK010000004">
    <property type="protein sequence ID" value="MCD7446071.1"/>
    <property type="molecule type" value="Genomic_DNA"/>
</dbReference>
<protein>
    <submittedName>
        <fullName evidence="2">NAD kinase 1</fullName>
    </submittedName>
</protein>